<evidence type="ECO:0000313" key="2">
    <source>
        <dbReference type="Proteomes" id="UP000254282"/>
    </source>
</evidence>
<accession>A0A381FQA7</accession>
<dbReference type="EMBL" id="UFVR01000004">
    <property type="protein sequence ID" value="SUX48683.1"/>
    <property type="molecule type" value="Genomic_DNA"/>
</dbReference>
<proteinExistence type="predicted"/>
<dbReference type="AlphaFoldDB" id="A0A381FQA7"/>
<evidence type="ECO:0000313" key="1">
    <source>
        <dbReference type="EMBL" id="SUX48683.1"/>
    </source>
</evidence>
<organism evidence="1 2">
    <name type="scientific">Chryseobacterium indoltheticum</name>
    <dbReference type="NCBI Taxonomy" id="254"/>
    <lineage>
        <taxon>Bacteria</taxon>
        <taxon>Pseudomonadati</taxon>
        <taxon>Bacteroidota</taxon>
        <taxon>Flavobacteriia</taxon>
        <taxon>Flavobacteriales</taxon>
        <taxon>Weeksellaceae</taxon>
        <taxon>Chryseobacterium group</taxon>
        <taxon>Chryseobacterium</taxon>
    </lineage>
</organism>
<sequence length="33" mass="3595">MTTLGTSNPTLTLSAFTIRSVESILKDLETILK</sequence>
<reference evidence="1 2" key="1">
    <citation type="submission" date="2018-06" db="EMBL/GenBank/DDBJ databases">
        <authorList>
            <consortium name="Pathogen Informatics"/>
            <person name="Doyle S."/>
        </authorList>
    </citation>
    <scope>NUCLEOTIDE SEQUENCE [LARGE SCALE GENOMIC DNA]</scope>
    <source>
        <strain evidence="1 2">NCTC13532</strain>
    </source>
</reference>
<protein>
    <submittedName>
        <fullName evidence="1">Uncharacterized protein</fullName>
    </submittedName>
</protein>
<name>A0A381FQA7_9FLAO</name>
<dbReference type="Proteomes" id="UP000254282">
    <property type="component" value="Unassembled WGS sequence"/>
</dbReference>
<gene>
    <name evidence="1" type="ORF">NCTC13532_04303</name>
</gene>